<keyword evidence="10" id="KW-0963">Cytoplasm</keyword>
<sequence>MVAIGQLSGYRVTTDPIRVGLCVVARATRESDHAEVTVHVVVEPLDRATLRRVRTELSSLATALEELNSPLVVPLLDHGQTADARPFFVTESTGPSLADELAARGPLPLDQVRRAVFGTAPALVSLHGADVLHRGLGPAALVRQPSGRVLLGTPVLPVLAEIAGAKTEGTGHEPVEVLKGGDWTPQAEVYAFASTVWTLATGRPPVAGSRDERLLHLFDESSPPPTARDLPPRLVDLLRQALARRPEDRPHSLASFALSLKDELDDPGRTPHLPAAGWSRSEQAMGTDYTLLSELGSGSAGKVWRARRRSDGREVAVKILNPDSDADGTSLARLAREHATLRGLAHPHLVEVLDIVVDRGRSAIVMEFVPGTDLRALLKTGQVGRADGVRLLSEVASGLAHLHERRIVHRDVKPANILVRVSGDRHTALLTDFGLAKPLGEPDLTRMGLLLGTPSYLAPELVGSGEPSPEADVYALGVTAYEVLAGRRPFPGPTTDQVLRQHQVQRPARPAGLPDLAWRFLSACLEKDPRARPSAVEASEVLHDLVREIALTPPGTAPAPAPEPAADTVQSLPTRTGARPVEPAPWHAAAADADRSLPTRTSSRRPEPAPAPAPAASRPSRRRLLVAVAVTAVAVAGFAVGTFVVPKVVAPAGSAPTGSASASTAASGVYFVPVTVVVDAEGAATVSWPADATTLPGLDRFVVMQGFDPRREVPADTTSYRDPEPRESGCYYVIALGTTARPLDPAPKPACPTR</sequence>
<dbReference type="PANTHER" id="PTHR43289">
    <property type="entry name" value="MITOGEN-ACTIVATED PROTEIN KINASE KINASE KINASE 20-RELATED"/>
    <property type="match status" value="1"/>
</dbReference>
<evidence type="ECO:0000313" key="14">
    <source>
        <dbReference type="EMBL" id="MBB5958607.1"/>
    </source>
</evidence>
<dbReference type="InterPro" id="IPR011009">
    <property type="entry name" value="Kinase-like_dom_sf"/>
</dbReference>
<keyword evidence="12" id="KW-1133">Transmembrane helix</keyword>
<evidence type="ECO:0000256" key="9">
    <source>
        <dbReference type="ARBA" id="ARBA00022840"/>
    </source>
</evidence>
<dbReference type="Proteomes" id="UP000547510">
    <property type="component" value="Unassembled WGS sequence"/>
</dbReference>
<dbReference type="EMBL" id="JACHJN010000008">
    <property type="protein sequence ID" value="MBB5958607.1"/>
    <property type="molecule type" value="Genomic_DNA"/>
</dbReference>
<keyword evidence="6 14" id="KW-0808">Transferase</keyword>
<protein>
    <recommendedName>
        <fullName evidence="4">non-specific serine/threonine protein kinase</fullName>
        <ecNumber evidence="4">2.7.11.1</ecNumber>
    </recommendedName>
</protein>
<feature type="domain" description="Protein kinase" evidence="13">
    <location>
        <begin position="1"/>
        <end position="273"/>
    </location>
</feature>
<dbReference type="CDD" id="cd14014">
    <property type="entry name" value="STKc_PknB_like"/>
    <property type="match status" value="1"/>
</dbReference>
<keyword evidence="12" id="KW-0472">Membrane</keyword>
<dbReference type="PROSITE" id="PS50011">
    <property type="entry name" value="PROTEIN_KINASE_DOM"/>
    <property type="match status" value="2"/>
</dbReference>
<dbReference type="SMART" id="SM00220">
    <property type="entry name" value="S_TKc"/>
    <property type="match status" value="1"/>
</dbReference>
<feature type="domain" description="Protein kinase" evidence="13">
    <location>
        <begin position="289"/>
        <end position="546"/>
    </location>
</feature>
<keyword evidence="5" id="KW-0723">Serine/threonine-protein kinase</keyword>
<feature type="transmembrane region" description="Helical" evidence="12">
    <location>
        <begin position="624"/>
        <end position="645"/>
    </location>
</feature>
<dbReference type="GO" id="GO:0005813">
    <property type="term" value="C:centrosome"/>
    <property type="evidence" value="ECO:0007669"/>
    <property type="project" value="UniProtKB-SubCell"/>
</dbReference>
<dbReference type="EC" id="2.7.11.1" evidence="4"/>
<name>A0A841CRE2_9PSEU</name>
<keyword evidence="7" id="KW-0547">Nucleotide-binding</keyword>
<evidence type="ECO:0000256" key="12">
    <source>
        <dbReference type="SAM" id="Phobius"/>
    </source>
</evidence>
<evidence type="ECO:0000259" key="13">
    <source>
        <dbReference type="PROSITE" id="PS50011"/>
    </source>
</evidence>
<keyword evidence="10" id="KW-0206">Cytoskeleton</keyword>
<keyword evidence="12" id="KW-0812">Transmembrane</keyword>
<keyword evidence="8 14" id="KW-0418">Kinase</keyword>
<keyword evidence="9" id="KW-0067">ATP-binding</keyword>
<evidence type="ECO:0000313" key="15">
    <source>
        <dbReference type="Proteomes" id="UP000547510"/>
    </source>
</evidence>
<dbReference type="PANTHER" id="PTHR43289:SF6">
    <property type="entry name" value="SERINE_THREONINE-PROTEIN KINASE NEKL-3"/>
    <property type="match status" value="1"/>
</dbReference>
<evidence type="ECO:0000256" key="8">
    <source>
        <dbReference type="ARBA" id="ARBA00022777"/>
    </source>
</evidence>
<gene>
    <name evidence="14" type="ORF">FHS29_005215</name>
</gene>
<evidence type="ECO:0000256" key="4">
    <source>
        <dbReference type="ARBA" id="ARBA00012513"/>
    </source>
</evidence>
<dbReference type="Pfam" id="PF00069">
    <property type="entry name" value="Pkinase"/>
    <property type="match status" value="1"/>
</dbReference>
<comment type="subcellular location">
    <subcellularLocation>
        <location evidence="1">Cytoplasm</location>
        <location evidence="1">Cytoskeleton</location>
        <location evidence="1">Microtubule organizing center</location>
        <location evidence="1">Centrosome</location>
    </subcellularLocation>
    <subcellularLocation>
        <location evidence="2">Cytoplasm</location>
        <location evidence="2">Cytoskeleton</location>
        <location evidence="2">Spindle pole</location>
    </subcellularLocation>
</comment>
<accession>A0A841CRE2</accession>
<dbReference type="GO" id="GO:0000922">
    <property type="term" value="C:spindle pole"/>
    <property type="evidence" value="ECO:0007669"/>
    <property type="project" value="UniProtKB-SubCell"/>
</dbReference>
<proteinExistence type="inferred from homology"/>
<evidence type="ECO:0000256" key="7">
    <source>
        <dbReference type="ARBA" id="ARBA00022741"/>
    </source>
</evidence>
<dbReference type="RefSeq" id="WP_184694694.1">
    <property type="nucleotide sequence ID" value="NZ_JACHJN010000008.1"/>
</dbReference>
<evidence type="ECO:0000256" key="6">
    <source>
        <dbReference type="ARBA" id="ARBA00022679"/>
    </source>
</evidence>
<organism evidence="14 15">
    <name type="scientific">Saccharothrix tamanrassetensis</name>
    <dbReference type="NCBI Taxonomy" id="1051531"/>
    <lineage>
        <taxon>Bacteria</taxon>
        <taxon>Bacillati</taxon>
        <taxon>Actinomycetota</taxon>
        <taxon>Actinomycetes</taxon>
        <taxon>Pseudonocardiales</taxon>
        <taxon>Pseudonocardiaceae</taxon>
        <taxon>Saccharothrix</taxon>
    </lineage>
</organism>
<evidence type="ECO:0000256" key="5">
    <source>
        <dbReference type="ARBA" id="ARBA00022527"/>
    </source>
</evidence>
<dbReference type="AlphaFoldDB" id="A0A841CRE2"/>
<dbReference type="InterPro" id="IPR001245">
    <property type="entry name" value="Ser-Thr/Tyr_kinase_cat_dom"/>
</dbReference>
<evidence type="ECO:0000256" key="11">
    <source>
        <dbReference type="SAM" id="MobiDB-lite"/>
    </source>
</evidence>
<evidence type="ECO:0000256" key="2">
    <source>
        <dbReference type="ARBA" id="ARBA00004647"/>
    </source>
</evidence>
<evidence type="ECO:0000256" key="1">
    <source>
        <dbReference type="ARBA" id="ARBA00004300"/>
    </source>
</evidence>
<evidence type="ECO:0000256" key="3">
    <source>
        <dbReference type="ARBA" id="ARBA00010886"/>
    </source>
</evidence>
<evidence type="ECO:0000256" key="10">
    <source>
        <dbReference type="ARBA" id="ARBA00023212"/>
    </source>
</evidence>
<dbReference type="Gene3D" id="1.10.510.10">
    <property type="entry name" value="Transferase(Phosphotransferase) domain 1"/>
    <property type="match status" value="2"/>
</dbReference>
<feature type="region of interest" description="Disordered" evidence="11">
    <location>
        <begin position="552"/>
        <end position="618"/>
    </location>
</feature>
<dbReference type="GO" id="GO:0005524">
    <property type="term" value="F:ATP binding"/>
    <property type="evidence" value="ECO:0007669"/>
    <property type="project" value="UniProtKB-KW"/>
</dbReference>
<dbReference type="InterPro" id="IPR000719">
    <property type="entry name" value="Prot_kinase_dom"/>
</dbReference>
<dbReference type="Pfam" id="PF07714">
    <property type="entry name" value="PK_Tyr_Ser-Thr"/>
    <property type="match status" value="1"/>
</dbReference>
<dbReference type="SUPFAM" id="SSF56112">
    <property type="entry name" value="Protein kinase-like (PK-like)"/>
    <property type="match status" value="2"/>
</dbReference>
<keyword evidence="15" id="KW-1185">Reference proteome</keyword>
<dbReference type="GO" id="GO:0004674">
    <property type="term" value="F:protein serine/threonine kinase activity"/>
    <property type="evidence" value="ECO:0007669"/>
    <property type="project" value="UniProtKB-KW"/>
</dbReference>
<dbReference type="InterPro" id="IPR008271">
    <property type="entry name" value="Ser/Thr_kinase_AS"/>
</dbReference>
<comment type="caution">
    <text evidence="14">The sequence shown here is derived from an EMBL/GenBank/DDBJ whole genome shotgun (WGS) entry which is preliminary data.</text>
</comment>
<dbReference type="PROSITE" id="PS00108">
    <property type="entry name" value="PROTEIN_KINASE_ST"/>
    <property type="match status" value="1"/>
</dbReference>
<reference evidence="14 15" key="1">
    <citation type="submission" date="2020-08" db="EMBL/GenBank/DDBJ databases">
        <title>Genomic Encyclopedia of Type Strains, Phase III (KMG-III): the genomes of soil and plant-associated and newly described type strains.</title>
        <authorList>
            <person name="Whitman W."/>
        </authorList>
    </citation>
    <scope>NUCLEOTIDE SEQUENCE [LARGE SCALE GENOMIC DNA]</scope>
    <source>
        <strain evidence="14 15">CECT 8640</strain>
    </source>
</reference>
<comment type="similarity">
    <text evidence="3">Belongs to the protein kinase superfamily. NEK Ser/Thr protein kinase family. NIMA subfamily.</text>
</comment>